<feature type="transmembrane region" description="Helical" evidence="7">
    <location>
        <begin position="315"/>
        <end position="338"/>
    </location>
</feature>
<feature type="transmembrane region" description="Helical" evidence="7">
    <location>
        <begin position="482"/>
        <end position="502"/>
    </location>
</feature>
<dbReference type="Pfam" id="PF02492">
    <property type="entry name" value="cobW"/>
    <property type="match status" value="1"/>
</dbReference>
<keyword evidence="10" id="KW-1185">Reference proteome</keyword>
<dbReference type="Proteomes" id="UP000596739">
    <property type="component" value="Unassembled WGS sequence"/>
</dbReference>
<dbReference type="RefSeq" id="WP_200271608.1">
    <property type="nucleotide sequence ID" value="NZ_JAENHN010000048.1"/>
</dbReference>
<feature type="transmembrane region" description="Helical" evidence="7">
    <location>
        <begin position="445"/>
        <end position="470"/>
    </location>
</feature>
<comment type="subcellular location">
    <subcellularLocation>
        <location evidence="1">Cell membrane</location>
        <topology evidence="1">Multi-pass membrane protein</topology>
    </subcellularLocation>
</comment>
<proteinExistence type="inferred from homology"/>
<comment type="similarity">
    <text evidence="2">Belongs to the UPF0718 family.</text>
</comment>
<evidence type="ECO:0000256" key="5">
    <source>
        <dbReference type="ARBA" id="ARBA00022989"/>
    </source>
</evidence>
<evidence type="ECO:0000256" key="2">
    <source>
        <dbReference type="ARBA" id="ARBA00006386"/>
    </source>
</evidence>
<feature type="transmembrane region" description="Helical" evidence="7">
    <location>
        <begin position="412"/>
        <end position="433"/>
    </location>
</feature>
<dbReference type="EMBL" id="JAENHN010000048">
    <property type="protein sequence ID" value="MBK1812407.1"/>
    <property type="molecule type" value="Genomic_DNA"/>
</dbReference>
<name>A0ABS1ESP7_9CLOT</name>
<evidence type="ECO:0000256" key="4">
    <source>
        <dbReference type="ARBA" id="ARBA00022692"/>
    </source>
</evidence>
<evidence type="ECO:0000256" key="1">
    <source>
        <dbReference type="ARBA" id="ARBA00004651"/>
    </source>
</evidence>
<accession>A0ABS1ESP7</accession>
<feature type="transmembrane region" description="Helical" evidence="7">
    <location>
        <begin position="280"/>
        <end position="303"/>
    </location>
</feature>
<dbReference type="PANTHER" id="PTHR34184:SF4">
    <property type="entry name" value="UPF0718 PROTEIN YCGR"/>
    <property type="match status" value="1"/>
</dbReference>
<keyword evidence="3" id="KW-1003">Cell membrane</keyword>
<protein>
    <submittedName>
        <fullName evidence="9">Permease</fullName>
    </submittedName>
</protein>
<feature type="domain" description="CobW/HypB/UreG nucleotide-binding" evidence="8">
    <location>
        <begin position="5"/>
        <end position="170"/>
    </location>
</feature>
<dbReference type="InterPro" id="IPR005524">
    <property type="entry name" value="DUF318"/>
</dbReference>
<dbReference type="InterPro" id="IPR003495">
    <property type="entry name" value="CobW/HypB/UreG_nucleotide-bd"/>
</dbReference>
<evidence type="ECO:0000256" key="3">
    <source>
        <dbReference type="ARBA" id="ARBA00022475"/>
    </source>
</evidence>
<dbReference type="SUPFAM" id="SSF52540">
    <property type="entry name" value="P-loop containing nucleoside triphosphate hydrolases"/>
    <property type="match status" value="1"/>
</dbReference>
<dbReference type="PANTHER" id="PTHR34184">
    <property type="entry name" value="UPF0718 PROTEIN YCGR"/>
    <property type="match status" value="1"/>
</dbReference>
<evidence type="ECO:0000313" key="10">
    <source>
        <dbReference type="Proteomes" id="UP000596739"/>
    </source>
</evidence>
<feature type="transmembrane region" description="Helical" evidence="7">
    <location>
        <begin position="239"/>
        <end position="265"/>
    </location>
</feature>
<keyword evidence="4 7" id="KW-0812">Transmembrane</keyword>
<gene>
    <name evidence="9" type="ORF">JHL18_17415</name>
</gene>
<dbReference type="InterPro" id="IPR027417">
    <property type="entry name" value="P-loop_NTPase"/>
</dbReference>
<reference evidence="10" key="1">
    <citation type="submission" date="2021-01" db="EMBL/GenBank/DDBJ databases">
        <title>Genome public.</title>
        <authorList>
            <person name="Liu C."/>
            <person name="Sun Q."/>
        </authorList>
    </citation>
    <scope>NUCLEOTIDE SEQUENCE [LARGE SCALE GENOMIC DNA]</scope>
    <source>
        <strain evidence="10">YIM B02505</strain>
    </source>
</reference>
<keyword evidence="5 7" id="KW-1133">Transmembrane helix</keyword>
<evidence type="ECO:0000259" key="8">
    <source>
        <dbReference type="Pfam" id="PF02492"/>
    </source>
</evidence>
<evidence type="ECO:0000256" key="7">
    <source>
        <dbReference type="SAM" id="Phobius"/>
    </source>
</evidence>
<feature type="transmembrane region" description="Helical" evidence="7">
    <location>
        <begin position="199"/>
        <end position="219"/>
    </location>
</feature>
<feature type="transmembrane region" description="Helical" evidence="7">
    <location>
        <begin position="344"/>
        <end position="366"/>
    </location>
</feature>
<keyword evidence="6 7" id="KW-0472">Membrane</keyword>
<dbReference type="Pfam" id="PF03773">
    <property type="entry name" value="ArsP_1"/>
    <property type="match status" value="1"/>
</dbReference>
<sequence>MRTNIILVTGLLGAGKTSFINGLLEKAFEQKEKAVVIQRELGQGEAKHSNEDLKIITASKNEDITTDYLQGIIKEYLPDTLIIECNGFDKTQDIIDEIDKRPLRKISFLGNVINLIEANSFEIYFNNLNSIMLENILICDLIVLNHSNDIEKEKLENIKSTIRSINNNIKLLISLKVGENQLDVYEEKKIAKPGLYSNIMNKLIIFLVSVLVGFVFYFIRKGTSIPFIDYSKIQIFSTVFLSILIQAIPFILVGVVFSSIIQVFITSETISRFFPKSPGLGFIAALVSGVFLPVCDCAIVPVASRLIKKGIPVPIAITFMLAAPIVNPVTIASTFYAFPTQPSIALYRIYFGVTVAFFTGLAFYIFPEKDIFLADKNIINSCECGVCEDYSGSEQSFKKKFRAILTHSSLEFFQVGKFLIIGAFLSSIMQVLIPKELIFELGGTTLTSLIIMMLAAFVLSVCSTSDAFIARTFINQLPLRSVLGFMVIGPMIDIKNLSMLLGSFKKRFVIKLVAIIFFVAFIRLTI</sequence>
<dbReference type="Gene3D" id="3.40.50.300">
    <property type="entry name" value="P-loop containing nucleotide triphosphate hydrolases"/>
    <property type="match status" value="1"/>
</dbReference>
<evidence type="ECO:0000313" key="9">
    <source>
        <dbReference type="EMBL" id="MBK1812407.1"/>
    </source>
</evidence>
<evidence type="ECO:0000256" key="6">
    <source>
        <dbReference type="ARBA" id="ARBA00023136"/>
    </source>
</evidence>
<dbReference type="InterPro" id="IPR052923">
    <property type="entry name" value="UPF0718"/>
</dbReference>
<organism evidence="9 10">
    <name type="scientific">Clostridium yunnanense</name>
    <dbReference type="NCBI Taxonomy" id="2800325"/>
    <lineage>
        <taxon>Bacteria</taxon>
        <taxon>Bacillati</taxon>
        <taxon>Bacillota</taxon>
        <taxon>Clostridia</taxon>
        <taxon>Eubacteriales</taxon>
        <taxon>Clostridiaceae</taxon>
        <taxon>Clostridium</taxon>
    </lineage>
</organism>
<feature type="transmembrane region" description="Helical" evidence="7">
    <location>
        <begin position="508"/>
        <end position="525"/>
    </location>
</feature>
<comment type="caution">
    <text evidence="9">The sequence shown here is derived from an EMBL/GenBank/DDBJ whole genome shotgun (WGS) entry which is preliminary data.</text>
</comment>